<dbReference type="Proteomes" id="UP000721442">
    <property type="component" value="Unassembled WGS sequence"/>
</dbReference>
<keyword evidence="4 8" id="KW-0689">Ribosomal protein</keyword>
<dbReference type="Gene3D" id="3.30.70.60">
    <property type="match status" value="1"/>
</dbReference>
<dbReference type="CDD" id="cd00473">
    <property type="entry name" value="bS6"/>
    <property type="match status" value="1"/>
</dbReference>
<dbReference type="GO" id="GO:0022627">
    <property type="term" value="C:cytosolic small ribosomal subunit"/>
    <property type="evidence" value="ECO:0007669"/>
    <property type="project" value="TreeGrafter"/>
</dbReference>
<evidence type="ECO:0000256" key="5">
    <source>
        <dbReference type="ARBA" id="ARBA00023274"/>
    </source>
</evidence>
<dbReference type="PANTHER" id="PTHR21011:SF1">
    <property type="entry name" value="SMALL RIBOSOMAL SUBUNIT PROTEIN BS6M"/>
    <property type="match status" value="1"/>
</dbReference>
<evidence type="ECO:0000256" key="4">
    <source>
        <dbReference type="ARBA" id="ARBA00022980"/>
    </source>
</evidence>
<dbReference type="PROSITE" id="PS01048">
    <property type="entry name" value="RIBOSOMAL_S6"/>
    <property type="match status" value="1"/>
</dbReference>
<evidence type="ECO:0000256" key="1">
    <source>
        <dbReference type="ARBA" id="ARBA00009512"/>
    </source>
</evidence>
<comment type="similarity">
    <text evidence="1 8">Belongs to the bacterial ribosomal protein bS6 family.</text>
</comment>
<dbReference type="PANTHER" id="PTHR21011">
    <property type="entry name" value="MITOCHONDRIAL 28S RIBOSOMAL PROTEIN S6"/>
    <property type="match status" value="1"/>
</dbReference>
<protein>
    <recommendedName>
        <fullName evidence="7 8">Small ribosomal subunit protein bS6</fullName>
    </recommendedName>
</protein>
<dbReference type="GO" id="GO:0070181">
    <property type="term" value="F:small ribosomal subunit rRNA binding"/>
    <property type="evidence" value="ECO:0007669"/>
    <property type="project" value="TreeGrafter"/>
</dbReference>
<dbReference type="InterPro" id="IPR014717">
    <property type="entry name" value="Transl_elong_EF1B/ribsomal_bS6"/>
</dbReference>
<dbReference type="Pfam" id="PF01250">
    <property type="entry name" value="Ribosomal_S6"/>
    <property type="match status" value="1"/>
</dbReference>
<dbReference type="AlphaFoldDB" id="A0A940DD20"/>
<evidence type="ECO:0000256" key="3">
    <source>
        <dbReference type="ARBA" id="ARBA00022884"/>
    </source>
</evidence>
<comment type="function">
    <text evidence="6 8">Binds together with bS18 to 16S ribosomal RNA.</text>
</comment>
<reference evidence="9" key="1">
    <citation type="submission" date="2020-10" db="EMBL/GenBank/DDBJ databases">
        <authorList>
            <person name="Gilroy R."/>
        </authorList>
    </citation>
    <scope>NUCLEOTIDE SEQUENCE</scope>
    <source>
        <strain evidence="9">B1-16210</strain>
    </source>
</reference>
<gene>
    <name evidence="8 9" type="primary">rpsF</name>
    <name evidence="9" type="ORF">IAC77_01150</name>
</gene>
<sequence length="112" mass="13014">MAYYESVLVFRQDLTEPQVKEKAAKYTDIIKELGGDVKSTEFWGLKNLAYIIRKNRKAHYVMLNVELPGDKLAEFERRARIDEDVIRFLNVRVSALSTTPSIMMKKNTEEAE</sequence>
<proteinExistence type="inferred from homology"/>
<dbReference type="InterPro" id="IPR020814">
    <property type="entry name" value="Ribosomal_S6_plastid/chlpt"/>
</dbReference>
<evidence type="ECO:0000313" key="10">
    <source>
        <dbReference type="Proteomes" id="UP000721442"/>
    </source>
</evidence>
<dbReference type="EMBL" id="JADINE010000017">
    <property type="protein sequence ID" value="MBO8407050.1"/>
    <property type="molecule type" value="Genomic_DNA"/>
</dbReference>
<accession>A0A940DD20</accession>
<dbReference type="InterPro" id="IPR035980">
    <property type="entry name" value="Ribosomal_bS6_sf"/>
</dbReference>
<reference evidence="9" key="2">
    <citation type="journal article" date="2021" name="PeerJ">
        <title>Extensive microbial diversity within the chicken gut microbiome revealed by metagenomics and culture.</title>
        <authorList>
            <person name="Gilroy R."/>
            <person name="Ravi A."/>
            <person name="Getino M."/>
            <person name="Pursley I."/>
            <person name="Horton D.L."/>
            <person name="Alikhan N.F."/>
            <person name="Baker D."/>
            <person name="Gharbi K."/>
            <person name="Hall N."/>
            <person name="Watson M."/>
            <person name="Adriaenssens E.M."/>
            <person name="Foster-Nyarko E."/>
            <person name="Jarju S."/>
            <person name="Secka A."/>
            <person name="Antonio M."/>
            <person name="Oren A."/>
            <person name="Chaudhuri R.R."/>
            <person name="La Ragione R."/>
            <person name="Hildebrand F."/>
            <person name="Pallen M.J."/>
        </authorList>
    </citation>
    <scope>NUCLEOTIDE SEQUENCE</scope>
    <source>
        <strain evidence="9">B1-16210</strain>
    </source>
</reference>
<keyword evidence="2 8" id="KW-0699">rRNA-binding</keyword>
<evidence type="ECO:0000313" key="9">
    <source>
        <dbReference type="EMBL" id="MBO8407050.1"/>
    </source>
</evidence>
<dbReference type="HAMAP" id="MF_00360">
    <property type="entry name" value="Ribosomal_bS6"/>
    <property type="match status" value="1"/>
</dbReference>
<name>A0A940DD20_9PROT</name>
<dbReference type="InterPro" id="IPR000529">
    <property type="entry name" value="Ribosomal_bS6"/>
</dbReference>
<dbReference type="GO" id="GO:0006412">
    <property type="term" value="P:translation"/>
    <property type="evidence" value="ECO:0007669"/>
    <property type="project" value="UniProtKB-UniRule"/>
</dbReference>
<organism evidence="9 10">
    <name type="scientific">Candidatus Enterousia excrementavium</name>
    <dbReference type="NCBI Taxonomy" id="2840789"/>
    <lineage>
        <taxon>Bacteria</taxon>
        <taxon>Pseudomonadati</taxon>
        <taxon>Pseudomonadota</taxon>
        <taxon>Alphaproteobacteria</taxon>
        <taxon>Candidatus Enterousia</taxon>
    </lineage>
</organism>
<evidence type="ECO:0000256" key="2">
    <source>
        <dbReference type="ARBA" id="ARBA00022730"/>
    </source>
</evidence>
<dbReference type="SUPFAM" id="SSF54995">
    <property type="entry name" value="Ribosomal protein S6"/>
    <property type="match status" value="1"/>
</dbReference>
<evidence type="ECO:0000256" key="6">
    <source>
        <dbReference type="ARBA" id="ARBA00035104"/>
    </source>
</evidence>
<evidence type="ECO:0000256" key="8">
    <source>
        <dbReference type="HAMAP-Rule" id="MF_00360"/>
    </source>
</evidence>
<keyword evidence="3 8" id="KW-0694">RNA-binding</keyword>
<keyword evidence="5 8" id="KW-0687">Ribonucleoprotein</keyword>
<evidence type="ECO:0000256" key="7">
    <source>
        <dbReference type="ARBA" id="ARBA00035294"/>
    </source>
</evidence>
<dbReference type="NCBIfam" id="TIGR00166">
    <property type="entry name" value="S6"/>
    <property type="match status" value="1"/>
</dbReference>
<comment type="caution">
    <text evidence="9">The sequence shown here is derived from an EMBL/GenBank/DDBJ whole genome shotgun (WGS) entry which is preliminary data.</text>
</comment>
<dbReference type="InterPro" id="IPR020815">
    <property type="entry name" value="Ribosomal_bS6_CS"/>
</dbReference>
<dbReference type="GO" id="GO:0003735">
    <property type="term" value="F:structural constituent of ribosome"/>
    <property type="evidence" value="ECO:0007669"/>
    <property type="project" value="InterPro"/>
</dbReference>